<comment type="caution">
    <text evidence="1">The sequence shown here is derived from an EMBL/GenBank/DDBJ whole genome shotgun (WGS) entry which is preliminary data.</text>
</comment>
<evidence type="ECO:0000313" key="2">
    <source>
        <dbReference type="Proteomes" id="UP000821865"/>
    </source>
</evidence>
<accession>A0ACB8CLD2</accession>
<name>A0ACB8CLD2_DERSI</name>
<keyword evidence="2" id="KW-1185">Reference proteome</keyword>
<dbReference type="EMBL" id="CM023475">
    <property type="protein sequence ID" value="KAH7945655.1"/>
    <property type="molecule type" value="Genomic_DNA"/>
</dbReference>
<organism evidence="1 2">
    <name type="scientific">Dermacentor silvarum</name>
    <name type="common">Tick</name>
    <dbReference type="NCBI Taxonomy" id="543639"/>
    <lineage>
        <taxon>Eukaryota</taxon>
        <taxon>Metazoa</taxon>
        <taxon>Ecdysozoa</taxon>
        <taxon>Arthropoda</taxon>
        <taxon>Chelicerata</taxon>
        <taxon>Arachnida</taxon>
        <taxon>Acari</taxon>
        <taxon>Parasitiformes</taxon>
        <taxon>Ixodida</taxon>
        <taxon>Ixodoidea</taxon>
        <taxon>Ixodidae</taxon>
        <taxon>Rhipicephalinae</taxon>
        <taxon>Dermacentor</taxon>
    </lineage>
</organism>
<proteinExistence type="predicted"/>
<sequence length="79" mass="8707">MSADLPAVPRPESGRPGLESCRCQRRPSARTASGRPPRTHSASYVSFGGLLMRLQGDPNNLHGFEVDNHVYLLMKKIAF</sequence>
<dbReference type="Proteomes" id="UP000821865">
    <property type="component" value="Chromosome 6"/>
</dbReference>
<protein>
    <submittedName>
        <fullName evidence="1">Uncharacterized protein</fullName>
    </submittedName>
</protein>
<evidence type="ECO:0000313" key="1">
    <source>
        <dbReference type="EMBL" id="KAH7945655.1"/>
    </source>
</evidence>
<gene>
    <name evidence="1" type="ORF">HPB49_013565</name>
</gene>
<reference evidence="1" key="1">
    <citation type="submission" date="2020-05" db="EMBL/GenBank/DDBJ databases">
        <title>Large-scale comparative analyses of tick genomes elucidate their genetic diversity and vector capacities.</title>
        <authorList>
            <person name="Jia N."/>
            <person name="Wang J."/>
            <person name="Shi W."/>
            <person name="Du L."/>
            <person name="Sun Y."/>
            <person name="Zhan W."/>
            <person name="Jiang J."/>
            <person name="Wang Q."/>
            <person name="Zhang B."/>
            <person name="Ji P."/>
            <person name="Sakyi L.B."/>
            <person name="Cui X."/>
            <person name="Yuan T."/>
            <person name="Jiang B."/>
            <person name="Yang W."/>
            <person name="Lam T.T.-Y."/>
            <person name="Chang Q."/>
            <person name="Ding S."/>
            <person name="Wang X."/>
            <person name="Zhu J."/>
            <person name="Ruan X."/>
            <person name="Zhao L."/>
            <person name="Wei J."/>
            <person name="Que T."/>
            <person name="Du C."/>
            <person name="Cheng J."/>
            <person name="Dai P."/>
            <person name="Han X."/>
            <person name="Huang E."/>
            <person name="Gao Y."/>
            <person name="Liu J."/>
            <person name="Shao H."/>
            <person name="Ye R."/>
            <person name="Li L."/>
            <person name="Wei W."/>
            <person name="Wang X."/>
            <person name="Wang C."/>
            <person name="Yang T."/>
            <person name="Huo Q."/>
            <person name="Li W."/>
            <person name="Guo W."/>
            <person name="Chen H."/>
            <person name="Zhou L."/>
            <person name="Ni X."/>
            <person name="Tian J."/>
            <person name="Zhou Y."/>
            <person name="Sheng Y."/>
            <person name="Liu T."/>
            <person name="Pan Y."/>
            <person name="Xia L."/>
            <person name="Li J."/>
            <person name="Zhao F."/>
            <person name="Cao W."/>
        </authorList>
    </citation>
    <scope>NUCLEOTIDE SEQUENCE</scope>
    <source>
        <strain evidence="1">Dsil-2018</strain>
    </source>
</reference>